<name>A0A542CZN0_SERFO</name>
<dbReference type="PANTHER" id="PTHR35526:SF3">
    <property type="entry name" value="ANTI-SIGMA-F FACTOR RSBW"/>
    <property type="match status" value="1"/>
</dbReference>
<dbReference type="GO" id="GO:0004674">
    <property type="term" value="F:protein serine/threonine kinase activity"/>
    <property type="evidence" value="ECO:0007669"/>
    <property type="project" value="UniProtKB-KW"/>
</dbReference>
<dbReference type="InterPro" id="IPR036890">
    <property type="entry name" value="HATPase_C_sf"/>
</dbReference>
<comment type="caution">
    <text evidence="3">The sequence shown here is derived from an EMBL/GenBank/DDBJ whole genome shotgun (WGS) entry which is preliminary data.</text>
</comment>
<sequence length="148" mass="16217">MANANMTLSLPASLGSLAKLSNALYDFVAPFSLDPTMIYQVDLASSEAFTNIVKHAVNYDDNQNVMITLANDGHHLTLTLSDRGLAIPDDILQQWVTPPELSPDPLDQASWPEGGMGLILIRSVMDTVRYETSNGCNRLTLIKNLSRQ</sequence>
<keyword evidence="3" id="KW-0808">Transferase</keyword>
<dbReference type="InterPro" id="IPR003594">
    <property type="entry name" value="HATPase_dom"/>
</dbReference>
<organism evidence="3">
    <name type="scientific">Serratia fonticola</name>
    <dbReference type="NCBI Taxonomy" id="47917"/>
    <lineage>
        <taxon>Bacteria</taxon>
        <taxon>Pseudomonadati</taxon>
        <taxon>Pseudomonadota</taxon>
        <taxon>Gammaproteobacteria</taxon>
        <taxon>Enterobacterales</taxon>
        <taxon>Yersiniaceae</taxon>
        <taxon>Serratia</taxon>
    </lineage>
</organism>
<keyword evidence="3" id="KW-0418">Kinase</keyword>
<dbReference type="AlphaFoldDB" id="A0A542CZN0"/>
<evidence type="ECO:0000259" key="2">
    <source>
        <dbReference type="Pfam" id="PF13581"/>
    </source>
</evidence>
<dbReference type="SUPFAM" id="SSF55874">
    <property type="entry name" value="ATPase domain of HSP90 chaperone/DNA topoisomerase II/histidine kinase"/>
    <property type="match status" value="1"/>
</dbReference>
<dbReference type="EMBL" id="VISQ01000001">
    <property type="protein sequence ID" value="TVZ70771.1"/>
    <property type="molecule type" value="Genomic_DNA"/>
</dbReference>
<keyword evidence="1" id="KW-0723">Serine/threonine-protein kinase</keyword>
<accession>A0A542CZN0</accession>
<dbReference type="Pfam" id="PF13581">
    <property type="entry name" value="HATPase_c_2"/>
    <property type="match status" value="1"/>
</dbReference>
<evidence type="ECO:0000256" key="1">
    <source>
        <dbReference type="ARBA" id="ARBA00022527"/>
    </source>
</evidence>
<protein>
    <submittedName>
        <fullName evidence="3">Serine/threonine-protein kinase RsbW</fullName>
    </submittedName>
</protein>
<dbReference type="CDD" id="cd16936">
    <property type="entry name" value="HATPase_RsbW-like"/>
    <property type="match status" value="1"/>
</dbReference>
<reference evidence="3" key="2">
    <citation type="submission" date="2019-08" db="EMBL/GenBank/DDBJ databases">
        <title>Investigation of anaerobic lignin degradation for improved lignocellulosic biofuels.</title>
        <authorList>
            <person name="Deangelis K.PhD."/>
        </authorList>
    </citation>
    <scope>NUCLEOTIDE SEQUENCE [LARGE SCALE GENOMIC DNA]</scope>
    <source>
        <strain evidence="3">128R</strain>
    </source>
</reference>
<reference evidence="3" key="1">
    <citation type="submission" date="2019-06" db="EMBL/GenBank/DDBJ databases">
        <authorList>
            <person name="Deangelis K."/>
            <person name="Huntemann M."/>
            <person name="Clum A."/>
            <person name="Pillay M."/>
            <person name="Palaniappan K."/>
            <person name="Varghese N."/>
            <person name="Mikhailova N."/>
            <person name="Stamatis D."/>
            <person name="Reddy T."/>
            <person name="Daum C."/>
            <person name="Shapiro N."/>
            <person name="Ivanova N."/>
            <person name="Kyrpides N."/>
            <person name="Woyke T."/>
        </authorList>
    </citation>
    <scope>NUCLEOTIDE SEQUENCE [LARGE SCALE GENOMIC DNA]</scope>
    <source>
        <strain evidence="3">128R</strain>
    </source>
</reference>
<proteinExistence type="predicted"/>
<evidence type="ECO:0000313" key="3">
    <source>
        <dbReference type="EMBL" id="TVZ70771.1"/>
    </source>
</evidence>
<gene>
    <name evidence="3" type="ORF">FHU10_3364</name>
</gene>
<dbReference type="PANTHER" id="PTHR35526">
    <property type="entry name" value="ANTI-SIGMA-F FACTOR RSBW-RELATED"/>
    <property type="match status" value="1"/>
</dbReference>
<dbReference type="InterPro" id="IPR050267">
    <property type="entry name" value="Anti-sigma-factor_SerPK"/>
</dbReference>
<feature type="domain" description="Histidine kinase/HSP90-like ATPase" evidence="2">
    <location>
        <begin position="10"/>
        <end position="143"/>
    </location>
</feature>
<dbReference type="Gene3D" id="3.30.565.10">
    <property type="entry name" value="Histidine kinase-like ATPase, C-terminal domain"/>
    <property type="match status" value="1"/>
</dbReference>